<dbReference type="KEGG" id="lji:ELX58_07225"/>
<organism evidence="1 2">
    <name type="scientific">Acetilactobacillus jinshanensis</name>
    <dbReference type="NCBI Taxonomy" id="1720083"/>
    <lineage>
        <taxon>Bacteria</taxon>
        <taxon>Bacillati</taxon>
        <taxon>Bacillota</taxon>
        <taxon>Bacilli</taxon>
        <taxon>Lactobacillales</taxon>
        <taxon>Lactobacillaceae</taxon>
        <taxon>Acetilactobacillus</taxon>
    </lineage>
</organism>
<sequence>MLVFNDDVAAGSAEQPVEIHLATTIEQAGDVSNYNFDVDGKLFQIGDTIYLRFMEDDNHDGHGVPVTIRINANGHVKLTRAGENKLQLDFIQGKRVEARYQTPYGLLPIETVTPNLDIQYQNQPLSGNVMVDYNLYAQEQLLGRYQLRLQFTV</sequence>
<keyword evidence="2" id="KW-1185">Reference proteome</keyword>
<evidence type="ECO:0000313" key="1">
    <source>
        <dbReference type="EMBL" id="QBP18879.1"/>
    </source>
</evidence>
<dbReference type="InterPro" id="IPR012674">
    <property type="entry name" value="Calycin"/>
</dbReference>
<dbReference type="AlphaFoldDB" id="A0A4V1ALV1"/>
<evidence type="ECO:0000313" key="2">
    <source>
        <dbReference type="Proteomes" id="UP000294321"/>
    </source>
</evidence>
<proteinExistence type="predicted"/>
<dbReference type="Gene3D" id="2.40.128.20">
    <property type="match status" value="1"/>
</dbReference>
<name>A0A4V1ALV1_9LACO</name>
<dbReference type="EMBL" id="CP034726">
    <property type="protein sequence ID" value="QBP18879.1"/>
    <property type="molecule type" value="Genomic_DNA"/>
</dbReference>
<reference evidence="2" key="1">
    <citation type="submission" date="2018-12" db="EMBL/GenBank/DDBJ databases">
        <title>A new species of lactobacillus.</title>
        <authorList>
            <person name="Jian Y."/>
            <person name="Xin L."/>
            <person name="Hong Z.J."/>
            <person name="Ming L.Z."/>
            <person name="Hong X.Z."/>
        </authorList>
    </citation>
    <scope>NUCLEOTIDE SEQUENCE [LARGE SCALE GENOMIC DNA]</scope>
    <source>
        <strain evidence="2">HSLZ-75</strain>
    </source>
</reference>
<protein>
    <submittedName>
        <fullName evidence="1">DUF1934 domain-containing protein</fullName>
    </submittedName>
</protein>
<dbReference type="Proteomes" id="UP000294321">
    <property type="component" value="Chromosome"/>
</dbReference>
<accession>A0A4V1ALV1</accession>
<dbReference type="Pfam" id="PF09148">
    <property type="entry name" value="DUF1934"/>
    <property type="match status" value="1"/>
</dbReference>
<dbReference type="OrthoDB" id="2151645at2"/>
<dbReference type="SUPFAM" id="SSF50814">
    <property type="entry name" value="Lipocalins"/>
    <property type="match status" value="1"/>
</dbReference>
<gene>
    <name evidence="1" type="ORF">ELX58_07225</name>
</gene>
<dbReference type="InterPro" id="IPR015231">
    <property type="entry name" value="DUF1934"/>
</dbReference>